<accession>A0A8C2UG60</accession>
<feature type="chain" id="PRO_5034813269" evidence="2">
    <location>
        <begin position="23"/>
        <end position="358"/>
    </location>
</feature>
<dbReference type="OMA" id="WHCHCRS"/>
<gene>
    <name evidence="3" type="primary">C1orf56</name>
</gene>
<proteinExistence type="predicted"/>
<reference evidence="3" key="2">
    <citation type="submission" date="2025-09" db="UniProtKB">
        <authorList>
            <consortium name="Ensembl"/>
        </authorList>
    </citation>
    <scope>IDENTIFICATION</scope>
</reference>
<dbReference type="GeneTree" id="ENSGT00390000014288"/>
<evidence type="ECO:0000313" key="3">
    <source>
        <dbReference type="Ensembl" id="ENSCLAP00000000463.1"/>
    </source>
</evidence>
<evidence type="ECO:0000256" key="2">
    <source>
        <dbReference type="SAM" id="SignalP"/>
    </source>
</evidence>
<feature type="region of interest" description="Disordered" evidence="1">
    <location>
        <begin position="128"/>
        <end position="198"/>
    </location>
</feature>
<feature type="region of interest" description="Disordered" evidence="1">
    <location>
        <begin position="29"/>
        <end position="71"/>
    </location>
</feature>
<keyword evidence="4" id="KW-1185">Reference proteome</keyword>
<dbReference type="AlphaFoldDB" id="A0A8C2UG60"/>
<name>A0A8C2UG60_CHILA</name>
<dbReference type="Ensembl" id="ENSCLAT00000000492.1">
    <property type="protein sequence ID" value="ENSCLAP00000000463.1"/>
    <property type="gene ID" value="ENSCLAG00000000381.1"/>
</dbReference>
<dbReference type="PANTHER" id="PTHR16240">
    <property type="entry name" value="PROTEIN MENT"/>
    <property type="match status" value="1"/>
</dbReference>
<evidence type="ECO:0000256" key="1">
    <source>
        <dbReference type="SAM" id="MobiDB-lite"/>
    </source>
</evidence>
<dbReference type="Proteomes" id="UP000694398">
    <property type="component" value="Unassembled WGS sequence"/>
</dbReference>
<feature type="compositionally biased region" description="Low complexity" evidence="1">
    <location>
        <begin position="288"/>
        <end position="297"/>
    </location>
</feature>
<dbReference type="GO" id="GO:0042127">
    <property type="term" value="P:regulation of cell population proliferation"/>
    <property type="evidence" value="ECO:0007669"/>
    <property type="project" value="Ensembl"/>
</dbReference>
<reference evidence="3" key="1">
    <citation type="submission" date="2025-08" db="UniProtKB">
        <authorList>
            <consortium name="Ensembl"/>
        </authorList>
    </citation>
    <scope>IDENTIFICATION</scope>
</reference>
<organism evidence="3 4">
    <name type="scientific">Chinchilla lanigera</name>
    <name type="common">Long-tailed chinchilla</name>
    <name type="synonym">Chinchilla villidera</name>
    <dbReference type="NCBI Taxonomy" id="34839"/>
    <lineage>
        <taxon>Eukaryota</taxon>
        <taxon>Metazoa</taxon>
        <taxon>Chordata</taxon>
        <taxon>Craniata</taxon>
        <taxon>Vertebrata</taxon>
        <taxon>Euteleostomi</taxon>
        <taxon>Mammalia</taxon>
        <taxon>Eutheria</taxon>
        <taxon>Euarchontoglires</taxon>
        <taxon>Glires</taxon>
        <taxon>Rodentia</taxon>
        <taxon>Hystricomorpha</taxon>
        <taxon>Chinchillidae</taxon>
        <taxon>Chinchilla</taxon>
    </lineage>
</organism>
<feature type="compositionally biased region" description="Polar residues" evidence="1">
    <location>
        <begin position="147"/>
        <end position="167"/>
    </location>
</feature>
<evidence type="ECO:0000313" key="4">
    <source>
        <dbReference type="Proteomes" id="UP000694398"/>
    </source>
</evidence>
<dbReference type="PANTHER" id="PTHR16240:SF2">
    <property type="entry name" value="PROTEIN MENT"/>
    <property type="match status" value="1"/>
</dbReference>
<dbReference type="Pfam" id="PF15322">
    <property type="entry name" value="PMSI1"/>
    <property type="match status" value="1"/>
</dbReference>
<feature type="region of interest" description="Disordered" evidence="1">
    <location>
        <begin position="288"/>
        <end position="318"/>
    </location>
</feature>
<feature type="signal peptide" evidence="2">
    <location>
        <begin position="1"/>
        <end position="22"/>
    </location>
</feature>
<keyword evidence="2" id="KW-0732">Signal</keyword>
<sequence length="358" mass="38110">MVSAARTLLCALLLSLGSPAAAVAGRQGQTTTTAGAQGVSLRLGGPARSRSSSTAGSARTRPPRRTRVTVEDDSDVLATADRLAGPAAAELLATVTGISPPTAASISKDHEGSLEEGMVIYARENVSETTPSRMGGASRSTEGKFAANTQEPEIRLTTSLPPATSRTTGEEGDVLSSETLSQWSTAGSKPSGWPRSSPMTMPAPEDLRLVLMPWGPWHCHCKSGTMSRSRAGKLHGLSGRLRVGALSQLRIEHRPCTYQQCSCNRLQEECPLDTSPCPDAGCRSRVTTTTTTTTTTTSPMPPIHLRRRPSPHPPSTFSPSPSAALAFWKRVRIGLENIWNSLSRVFTEMQPTVSQKIQ</sequence>
<protein>
    <submittedName>
        <fullName evidence="3">Chromosome 1 open reading frame 56</fullName>
    </submittedName>
</protein>
<feature type="compositionally biased region" description="Polar residues" evidence="1">
    <location>
        <begin position="176"/>
        <end position="188"/>
    </location>
</feature>
<dbReference type="InterPro" id="IPR029292">
    <property type="entry name" value="MENT"/>
</dbReference>
<feature type="compositionally biased region" description="Low complexity" evidence="1">
    <location>
        <begin position="29"/>
        <end position="60"/>
    </location>
</feature>